<name>A0A0D1YHN6_9PEZI</name>
<dbReference type="AlphaFoldDB" id="A0A0D1YHN6"/>
<dbReference type="GeneID" id="27316056"/>
<proteinExistence type="predicted"/>
<feature type="domain" description="ABM" evidence="1">
    <location>
        <begin position="3"/>
        <end position="96"/>
    </location>
</feature>
<dbReference type="InterPro" id="IPR011008">
    <property type="entry name" value="Dimeric_a/b-barrel"/>
</dbReference>
<dbReference type="Proteomes" id="UP000053259">
    <property type="component" value="Unassembled WGS sequence"/>
</dbReference>
<dbReference type="EMBL" id="KN847564">
    <property type="protein sequence ID" value="KIW00372.1"/>
    <property type="molecule type" value="Genomic_DNA"/>
</dbReference>
<dbReference type="Gene3D" id="3.30.70.100">
    <property type="match status" value="2"/>
</dbReference>
<dbReference type="PROSITE" id="PS51725">
    <property type="entry name" value="ABM"/>
    <property type="match status" value="1"/>
</dbReference>
<dbReference type="InParanoid" id="A0A0D1YHN6"/>
<dbReference type="RefSeq" id="XP_016210241.1">
    <property type="nucleotide sequence ID" value="XM_016361935.1"/>
</dbReference>
<dbReference type="OrthoDB" id="3830579at2759"/>
<evidence type="ECO:0000313" key="2">
    <source>
        <dbReference type="EMBL" id="KIW00372.1"/>
    </source>
</evidence>
<dbReference type="SUPFAM" id="SSF54909">
    <property type="entry name" value="Dimeric alpha+beta barrel"/>
    <property type="match status" value="1"/>
</dbReference>
<dbReference type="HOGENOM" id="CLU_081631_2_2_1"/>
<dbReference type="Pfam" id="PF03992">
    <property type="entry name" value="ABM"/>
    <property type="match status" value="1"/>
</dbReference>
<dbReference type="InterPro" id="IPR007138">
    <property type="entry name" value="ABM_dom"/>
</dbReference>
<evidence type="ECO:0000259" key="1">
    <source>
        <dbReference type="PROSITE" id="PS51725"/>
    </source>
</evidence>
<dbReference type="STRING" id="253628.A0A0D1YHN6"/>
<reference evidence="2 3" key="1">
    <citation type="submission" date="2015-01" db="EMBL/GenBank/DDBJ databases">
        <title>The Genome Sequence of Ochroconis gallopava CBS43764.</title>
        <authorList>
            <consortium name="The Broad Institute Genomics Platform"/>
            <person name="Cuomo C."/>
            <person name="de Hoog S."/>
            <person name="Gorbushina A."/>
            <person name="Stielow B."/>
            <person name="Teixiera M."/>
            <person name="Abouelleil A."/>
            <person name="Chapman S.B."/>
            <person name="Priest M."/>
            <person name="Young S.K."/>
            <person name="Wortman J."/>
            <person name="Nusbaum C."/>
            <person name="Birren B."/>
        </authorList>
    </citation>
    <scope>NUCLEOTIDE SEQUENCE [LARGE SCALE GENOMIC DNA]</scope>
    <source>
        <strain evidence="2 3">CBS 43764</strain>
    </source>
</reference>
<sequence>MVSTEFATVRLKPGTDVKSEGKGKEIVDLVCETVSRQEGCLFVASGVTVEDPEVWEMVVEWRDIADHKRFQTNEAYGPFMEKARTVVSEEPGSLVINHADLTTPISDVTSAPVVEVLLFYAAPDAGRDDELVAAVRELVDAGLKNGAAVTNVAAGWVVEPLEWPEKFEGKAKAYRVVIGWESVEKHMEYRETDSFKQTIPAVRACVLATDMHHTVFNKYEKP</sequence>
<gene>
    <name evidence="2" type="ORF">PV09_08083</name>
</gene>
<evidence type="ECO:0000313" key="3">
    <source>
        <dbReference type="Proteomes" id="UP000053259"/>
    </source>
</evidence>
<accession>A0A0D1YHN6</accession>
<protein>
    <recommendedName>
        <fullName evidence="1">ABM domain-containing protein</fullName>
    </recommendedName>
</protein>
<dbReference type="VEuPathDB" id="FungiDB:PV09_08083"/>
<keyword evidence="3" id="KW-1185">Reference proteome</keyword>
<organism evidence="2 3">
    <name type="scientific">Verruconis gallopava</name>
    <dbReference type="NCBI Taxonomy" id="253628"/>
    <lineage>
        <taxon>Eukaryota</taxon>
        <taxon>Fungi</taxon>
        <taxon>Dikarya</taxon>
        <taxon>Ascomycota</taxon>
        <taxon>Pezizomycotina</taxon>
        <taxon>Dothideomycetes</taxon>
        <taxon>Pleosporomycetidae</taxon>
        <taxon>Venturiales</taxon>
        <taxon>Sympoventuriaceae</taxon>
        <taxon>Verruconis</taxon>
    </lineage>
</organism>